<dbReference type="RefSeq" id="WP_076298664.1">
    <property type="nucleotide sequence ID" value="NZ_MPTD01000004.1"/>
</dbReference>
<gene>
    <name evidence="1" type="ORF">BSK51_06890</name>
</gene>
<comment type="caution">
    <text evidence="1">The sequence shown here is derived from an EMBL/GenBank/DDBJ whole genome shotgun (WGS) entry which is preliminary data.</text>
</comment>
<name>A0ABX3HUN0_9BACL</name>
<evidence type="ECO:0000313" key="1">
    <source>
        <dbReference type="EMBL" id="OMD53927.1"/>
    </source>
</evidence>
<evidence type="ECO:0000313" key="2">
    <source>
        <dbReference type="Proteomes" id="UP000187313"/>
    </source>
</evidence>
<organism evidence="1 2">
    <name type="scientific">Paenibacillus odorifer</name>
    <dbReference type="NCBI Taxonomy" id="189426"/>
    <lineage>
        <taxon>Bacteria</taxon>
        <taxon>Bacillati</taxon>
        <taxon>Bacillota</taxon>
        <taxon>Bacilli</taxon>
        <taxon>Bacillales</taxon>
        <taxon>Paenibacillaceae</taxon>
        <taxon>Paenibacillus</taxon>
    </lineage>
</organism>
<dbReference type="EMBL" id="MPTD01000004">
    <property type="protein sequence ID" value="OMD53927.1"/>
    <property type="molecule type" value="Genomic_DNA"/>
</dbReference>
<keyword evidence="2" id="KW-1185">Reference proteome</keyword>
<dbReference type="Proteomes" id="UP000187313">
    <property type="component" value="Unassembled WGS sequence"/>
</dbReference>
<sequence>MKKLDKTAQIHFPGLVCRDTTEVQFYMEDGIEYLKVNAYLLVSELPTNGAFSAYDEQGLCVNNTMLGAKFMLCKYHFYPFSDRSRMIEVSMKPTVITTN</sequence>
<protein>
    <submittedName>
        <fullName evidence="1">Uncharacterized protein</fullName>
    </submittedName>
</protein>
<accession>A0ABX3HUN0</accession>
<reference evidence="1 2" key="1">
    <citation type="submission" date="2016-10" db="EMBL/GenBank/DDBJ databases">
        <title>Paenibacillus species isolates.</title>
        <authorList>
            <person name="Beno S.M."/>
        </authorList>
    </citation>
    <scope>NUCLEOTIDE SEQUENCE [LARGE SCALE GENOMIC DNA]</scope>
    <source>
        <strain evidence="1 2">FSL R5-0923</strain>
    </source>
</reference>
<proteinExistence type="predicted"/>